<name>A0A097PAQ1_9CAUD</name>
<dbReference type="RefSeq" id="YP_009148424.2">
    <property type="nucleotide sequence ID" value="NC_027348.2"/>
</dbReference>
<dbReference type="KEGG" id="vg:24638746"/>
<evidence type="ECO:0000313" key="2">
    <source>
        <dbReference type="Proteomes" id="UP000030040"/>
    </source>
</evidence>
<reference evidence="2" key="1">
    <citation type="submission" date="2014-10" db="EMBL/GenBank/DDBJ databases">
        <title>Draft genome sequence of lytic bacteriophage specific to a multidrug resistant bacterium Delftia tsuruhatensis ARB-1.</title>
        <authorList>
            <person name="Bhattacharjee A.S."/>
            <person name="Motlagh A.M."/>
            <person name="Goel R."/>
        </authorList>
    </citation>
    <scope>NUCLEOTIDE SEQUENCE [LARGE SCALE GENOMIC DNA]</scope>
</reference>
<dbReference type="Proteomes" id="UP000030040">
    <property type="component" value="Segment"/>
</dbReference>
<evidence type="ECO:0000313" key="1">
    <source>
        <dbReference type="EMBL" id="AIU44315.2"/>
    </source>
</evidence>
<dbReference type="GeneID" id="24638746"/>
<accession>A0A097PAQ1</accession>
<dbReference type="EMBL" id="KM879221">
    <property type="protein sequence ID" value="AIU44315.2"/>
    <property type="molecule type" value="Genomic_DNA"/>
</dbReference>
<proteinExistence type="predicted"/>
<keyword evidence="2" id="KW-1185">Reference proteome</keyword>
<organism evidence="1 2">
    <name type="scientific">Delftia phage RG-2014</name>
    <dbReference type="NCBI Taxonomy" id="1563661"/>
    <lineage>
        <taxon>Viruses</taxon>
        <taxon>Duplodnaviria</taxon>
        <taxon>Heunggongvirae</taxon>
        <taxon>Uroviricota</taxon>
        <taxon>Caudoviricetes</taxon>
        <taxon>Schitoviridae</taxon>
        <taxon>Dendoorenvirus</taxon>
        <taxon>Dendoorenvirus RG2014</taxon>
    </lineage>
</organism>
<protein>
    <submittedName>
        <fullName evidence="1">Uncharacterized protein</fullName>
    </submittedName>
</protein>
<gene>
    <name evidence="1" type="ORF">RG2014_061</name>
</gene>
<sequence length="235" mass="26072">MSEQRMPKPLSVPASAIDSSISVLDSLAKVDGQSRHVMPNVAVSIRDTMEAMQRELIYLRALAATRTETTPGVEAIQLIRSKQISKGYTAASDFGERSRRGDVLIQAAIALLCNPSSVRPSRGSGWPWDDMFWPQQGGKRGRISHAGALIAAHLEMEFEHDKTRTYVLRDTTITGDKMAFVDMDAGRTTLLDRANMYGLKDAQEQCRGNPDLEMWPVDQLEKIVVRTIPSTTQPE</sequence>